<proteinExistence type="predicted"/>
<evidence type="ECO:0008006" key="3">
    <source>
        <dbReference type="Google" id="ProtNLM"/>
    </source>
</evidence>
<dbReference type="Pfam" id="PF09837">
    <property type="entry name" value="DUF2064"/>
    <property type="match status" value="1"/>
</dbReference>
<name>A0A2T5RFK7_9FIRM</name>
<organism evidence="1 2">
    <name type="scientific">Halanaerobium saccharolyticum</name>
    <dbReference type="NCBI Taxonomy" id="43595"/>
    <lineage>
        <taxon>Bacteria</taxon>
        <taxon>Bacillati</taxon>
        <taxon>Bacillota</taxon>
        <taxon>Clostridia</taxon>
        <taxon>Halanaerobiales</taxon>
        <taxon>Halanaerobiaceae</taxon>
        <taxon>Halanaerobium</taxon>
    </lineage>
</organism>
<dbReference type="Gene3D" id="3.90.550.10">
    <property type="entry name" value="Spore Coat Polysaccharide Biosynthesis Protein SpsA, Chain A"/>
    <property type="match status" value="1"/>
</dbReference>
<dbReference type="EMBL" id="QAXS01000050">
    <property type="protein sequence ID" value="PTV93137.1"/>
    <property type="molecule type" value="Genomic_DNA"/>
</dbReference>
<dbReference type="InterPro" id="IPR018641">
    <property type="entry name" value="Trfase_1_rSAM/seldom-assoc"/>
</dbReference>
<accession>A0A2T5RFK7</accession>
<gene>
    <name evidence="1" type="ORF">C8C76_1507</name>
</gene>
<sequence>MQASLVLMSRAPIAGKTKTRLESHLTAEECADLHRAFLKDINSKFLNLKGVYSRLDLYLSYTPEVNQNLFKDLIDTDFIRIPQRGKNLGERMYNAVADAYQKSRLPVIITGSDLPLLALDIFTEALAGLKERDIVIGPSDDGGYYLLGMKKPEKSLFNFEGWGNQSVLERTIKEASRHNLKSHFLPEASDVDTFKELLDLRSKLININSDLNYPHNTKKIIDKIFAYK</sequence>
<comment type="caution">
    <text evidence="1">The sequence shown here is derived from an EMBL/GenBank/DDBJ whole genome shotgun (WGS) entry which is preliminary data.</text>
</comment>
<dbReference type="OrthoDB" id="9810303at2"/>
<protein>
    <recommendedName>
        <fullName evidence="3">Glycosyltransferase</fullName>
    </recommendedName>
</protein>
<dbReference type="Proteomes" id="UP000244089">
    <property type="component" value="Unassembled WGS sequence"/>
</dbReference>
<dbReference type="NCBIfam" id="TIGR04282">
    <property type="entry name" value="glyco_like_cofC"/>
    <property type="match status" value="1"/>
</dbReference>
<evidence type="ECO:0000313" key="2">
    <source>
        <dbReference type="Proteomes" id="UP000244089"/>
    </source>
</evidence>
<dbReference type="RefSeq" id="WP_108142645.1">
    <property type="nucleotide sequence ID" value="NZ_QAXS01000050.1"/>
</dbReference>
<dbReference type="PANTHER" id="PTHR36529">
    <property type="entry name" value="SLL1095 PROTEIN"/>
    <property type="match status" value="1"/>
</dbReference>
<reference evidence="1 2" key="1">
    <citation type="submission" date="2018-04" db="EMBL/GenBank/DDBJ databases">
        <title>Subsurface microbial communities from deep shales in Ohio and West Virginia, USA.</title>
        <authorList>
            <person name="Wrighton K."/>
        </authorList>
    </citation>
    <scope>NUCLEOTIDE SEQUENCE [LARGE SCALE GENOMIC DNA]</scope>
    <source>
        <strain evidence="1 2">WC1</strain>
    </source>
</reference>
<dbReference type="SUPFAM" id="SSF53448">
    <property type="entry name" value="Nucleotide-diphospho-sugar transferases"/>
    <property type="match status" value="1"/>
</dbReference>
<dbReference type="InterPro" id="IPR029044">
    <property type="entry name" value="Nucleotide-diphossugar_trans"/>
</dbReference>
<dbReference type="AlphaFoldDB" id="A0A2T5RFK7"/>
<dbReference type="PANTHER" id="PTHR36529:SF1">
    <property type="entry name" value="GLYCOSYLTRANSFERASE"/>
    <property type="match status" value="1"/>
</dbReference>
<evidence type="ECO:0000313" key="1">
    <source>
        <dbReference type="EMBL" id="PTV93137.1"/>
    </source>
</evidence>